<name>A0A098BIH1_9NOCA</name>
<dbReference type="AlphaFoldDB" id="A0A098BIH1"/>
<feature type="compositionally biased region" description="Low complexity" evidence="1">
    <location>
        <begin position="12"/>
        <end position="31"/>
    </location>
</feature>
<proteinExistence type="predicted"/>
<feature type="domain" description="DUF8175" evidence="3">
    <location>
        <begin position="78"/>
        <end position="215"/>
    </location>
</feature>
<reference evidence="4 5" key="1">
    <citation type="journal article" date="2014" name="Genome Announc.">
        <title>Draft Genome Sequence of Propane- and Butane-Oxidizing Actinobacterium Rhodococcus ruber IEGM 231.</title>
        <authorList>
            <person name="Ivshina I.B."/>
            <person name="Kuyukina M.S."/>
            <person name="Krivoruchko A.V."/>
            <person name="Barbe V."/>
            <person name="Fischer C."/>
        </authorList>
    </citation>
    <scope>NUCLEOTIDE SEQUENCE [LARGE SCALE GENOMIC DNA]</scope>
</reference>
<keyword evidence="2" id="KW-0812">Transmembrane</keyword>
<evidence type="ECO:0000313" key="5">
    <source>
        <dbReference type="Proteomes" id="UP000042997"/>
    </source>
</evidence>
<gene>
    <name evidence="4" type="ORF">RHRU231_30039</name>
</gene>
<dbReference type="RefSeq" id="WP_206531069.1">
    <property type="nucleotide sequence ID" value="NZ_JAJNCM010000036.1"/>
</dbReference>
<dbReference type="InterPro" id="IPR058488">
    <property type="entry name" value="DUF8175"/>
</dbReference>
<dbReference type="Proteomes" id="UP000042997">
    <property type="component" value="Unassembled WGS sequence"/>
</dbReference>
<accession>A0A098BIH1</accession>
<sequence>MAPDFSSIKPGSQQSPPATAAPTPTSSVTTAETKGWKAAFDRLPTWFKYGLVILLVVTILGSILAGLSGGSSESDTVRTGHGPNSITNGVPHGYDRTEPGAQTAATNFVQAANQVSLGRTSAEEAKSALVGSNASDALLAVLDESVTQAEGTVMNVLPALVNVTDYSDDRAVVSVWAVSASQNDLSGTGKVSVLTVWSTTTVTLEWENGDWKAVDWAFRSGPEPEEVSFPEGDSTLAEFGANGLYTFFVE</sequence>
<dbReference type="EMBL" id="CCSD01000039">
    <property type="protein sequence ID" value="CDZ87511.1"/>
    <property type="molecule type" value="Genomic_DNA"/>
</dbReference>
<feature type="transmembrane region" description="Helical" evidence="2">
    <location>
        <begin position="46"/>
        <end position="67"/>
    </location>
</feature>
<feature type="region of interest" description="Disordered" evidence="1">
    <location>
        <begin position="1"/>
        <end position="31"/>
    </location>
</feature>
<evidence type="ECO:0000256" key="1">
    <source>
        <dbReference type="SAM" id="MobiDB-lite"/>
    </source>
</evidence>
<organism evidence="4 5">
    <name type="scientific">Rhodococcus ruber</name>
    <dbReference type="NCBI Taxonomy" id="1830"/>
    <lineage>
        <taxon>Bacteria</taxon>
        <taxon>Bacillati</taxon>
        <taxon>Actinomycetota</taxon>
        <taxon>Actinomycetes</taxon>
        <taxon>Mycobacteriales</taxon>
        <taxon>Nocardiaceae</taxon>
        <taxon>Rhodococcus</taxon>
    </lineage>
</organism>
<keyword evidence="2" id="KW-0472">Membrane</keyword>
<feature type="region of interest" description="Disordered" evidence="1">
    <location>
        <begin position="71"/>
        <end position="99"/>
    </location>
</feature>
<evidence type="ECO:0000259" key="3">
    <source>
        <dbReference type="Pfam" id="PF26526"/>
    </source>
</evidence>
<keyword evidence="2" id="KW-1133">Transmembrane helix</keyword>
<protein>
    <recommendedName>
        <fullName evidence="3">DUF8175 domain-containing protein</fullName>
    </recommendedName>
</protein>
<evidence type="ECO:0000256" key="2">
    <source>
        <dbReference type="SAM" id="Phobius"/>
    </source>
</evidence>
<dbReference type="Pfam" id="PF26526">
    <property type="entry name" value="DUF8175"/>
    <property type="match status" value="1"/>
</dbReference>
<evidence type="ECO:0000313" key="4">
    <source>
        <dbReference type="EMBL" id="CDZ87511.1"/>
    </source>
</evidence>